<evidence type="ECO:0000313" key="3">
    <source>
        <dbReference type="EMBL" id="KAF1911326.1"/>
    </source>
</evidence>
<feature type="chain" id="PRO_5025348431" description="Secreted protein" evidence="2">
    <location>
        <begin position="29"/>
        <end position="78"/>
    </location>
</feature>
<dbReference type="Proteomes" id="UP000800096">
    <property type="component" value="Unassembled WGS sequence"/>
</dbReference>
<evidence type="ECO:0000256" key="2">
    <source>
        <dbReference type="SAM" id="SignalP"/>
    </source>
</evidence>
<keyword evidence="1" id="KW-1133">Transmembrane helix</keyword>
<accession>A0A6A5Q9D2</accession>
<keyword evidence="1" id="KW-0812">Transmembrane</keyword>
<proteinExistence type="predicted"/>
<reference evidence="3" key="1">
    <citation type="journal article" date="2020" name="Stud. Mycol.">
        <title>101 Dothideomycetes genomes: a test case for predicting lifestyles and emergence of pathogens.</title>
        <authorList>
            <person name="Haridas S."/>
            <person name="Albert R."/>
            <person name="Binder M."/>
            <person name="Bloem J."/>
            <person name="Labutti K."/>
            <person name="Salamov A."/>
            <person name="Andreopoulos B."/>
            <person name="Baker S."/>
            <person name="Barry K."/>
            <person name="Bills G."/>
            <person name="Bluhm B."/>
            <person name="Cannon C."/>
            <person name="Castanera R."/>
            <person name="Culley D."/>
            <person name="Daum C."/>
            <person name="Ezra D."/>
            <person name="Gonzalez J."/>
            <person name="Henrissat B."/>
            <person name="Kuo A."/>
            <person name="Liang C."/>
            <person name="Lipzen A."/>
            <person name="Lutzoni F."/>
            <person name="Magnuson J."/>
            <person name="Mondo S."/>
            <person name="Nolan M."/>
            <person name="Ohm R."/>
            <person name="Pangilinan J."/>
            <person name="Park H.-J."/>
            <person name="Ramirez L."/>
            <person name="Alfaro M."/>
            <person name="Sun H."/>
            <person name="Tritt A."/>
            <person name="Yoshinaga Y."/>
            <person name="Zwiers L.-H."/>
            <person name="Turgeon B."/>
            <person name="Goodwin S."/>
            <person name="Spatafora J."/>
            <person name="Crous P."/>
            <person name="Grigoriev I."/>
        </authorList>
    </citation>
    <scope>NUCLEOTIDE SEQUENCE</scope>
    <source>
        <strain evidence="3">HMLAC05119</strain>
    </source>
</reference>
<keyword evidence="2" id="KW-0732">Signal</keyword>
<keyword evidence="4" id="KW-1185">Reference proteome</keyword>
<feature type="transmembrane region" description="Helical" evidence="1">
    <location>
        <begin position="52"/>
        <end position="73"/>
    </location>
</feature>
<protein>
    <recommendedName>
        <fullName evidence="5">Secreted protein</fullName>
    </recommendedName>
</protein>
<dbReference type="EMBL" id="ML979144">
    <property type="protein sequence ID" value="KAF1911326.1"/>
    <property type="molecule type" value="Genomic_DNA"/>
</dbReference>
<organism evidence="3 4">
    <name type="scientific">Ampelomyces quisqualis</name>
    <name type="common">Powdery mildew agent</name>
    <dbReference type="NCBI Taxonomy" id="50730"/>
    <lineage>
        <taxon>Eukaryota</taxon>
        <taxon>Fungi</taxon>
        <taxon>Dikarya</taxon>
        <taxon>Ascomycota</taxon>
        <taxon>Pezizomycotina</taxon>
        <taxon>Dothideomycetes</taxon>
        <taxon>Pleosporomycetidae</taxon>
        <taxon>Pleosporales</taxon>
        <taxon>Pleosporineae</taxon>
        <taxon>Phaeosphaeriaceae</taxon>
        <taxon>Ampelomyces</taxon>
    </lineage>
</organism>
<dbReference type="AlphaFoldDB" id="A0A6A5Q9D2"/>
<feature type="signal peptide" evidence="2">
    <location>
        <begin position="1"/>
        <end position="28"/>
    </location>
</feature>
<name>A0A6A5Q9D2_AMPQU</name>
<evidence type="ECO:0008006" key="5">
    <source>
        <dbReference type="Google" id="ProtNLM"/>
    </source>
</evidence>
<sequence length="78" mass="8339">MCDGNGWLTGPVSFFLFFLGCWAPEVRAWVVVHVAQSAGAVSSPSPSSSSPSSFILFSVRVVDWVMALFFSFVQSGGC</sequence>
<evidence type="ECO:0000313" key="4">
    <source>
        <dbReference type="Proteomes" id="UP000800096"/>
    </source>
</evidence>
<gene>
    <name evidence="3" type="ORF">BDU57DRAFT_524388</name>
</gene>
<evidence type="ECO:0000256" key="1">
    <source>
        <dbReference type="SAM" id="Phobius"/>
    </source>
</evidence>
<keyword evidence="1" id="KW-0472">Membrane</keyword>